<dbReference type="InterPro" id="IPR042177">
    <property type="entry name" value="Cell/Rod_1"/>
</dbReference>
<dbReference type="PANTHER" id="PTHR34138:SF1">
    <property type="entry name" value="CELL SHAPE-DETERMINING PROTEIN MREC"/>
    <property type="match status" value="1"/>
</dbReference>
<dbReference type="AlphaFoldDB" id="A0A7T5R208"/>
<keyword evidence="3 5" id="KW-0133">Cell shape</keyword>
<dbReference type="InterPro" id="IPR055342">
    <property type="entry name" value="MreC_beta-barrel_core"/>
</dbReference>
<gene>
    <name evidence="7" type="primary">mreC</name>
    <name evidence="7" type="ORF">HYS17_11200</name>
</gene>
<evidence type="ECO:0000313" key="8">
    <source>
        <dbReference type="Proteomes" id="UP000595362"/>
    </source>
</evidence>
<feature type="domain" description="Rod shape-determining protein MreC beta-barrel core" evidence="6">
    <location>
        <begin position="134"/>
        <end position="274"/>
    </location>
</feature>
<dbReference type="Pfam" id="PF04085">
    <property type="entry name" value="MreC"/>
    <property type="match status" value="1"/>
</dbReference>
<dbReference type="PIRSF" id="PIRSF038471">
    <property type="entry name" value="MreC"/>
    <property type="match status" value="1"/>
</dbReference>
<evidence type="ECO:0000256" key="4">
    <source>
        <dbReference type="ARBA" id="ARBA00032089"/>
    </source>
</evidence>
<comment type="similarity">
    <text evidence="1 5">Belongs to the MreC family.</text>
</comment>
<dbReference type="InterPro" id="IPR042175">
    <property type="entry name" value="Cell/Rod_MreC_2"/>
</dbReference>
<organism evidence="7 8">
    <name type="scientific">Micavibrio aeruginosavorus</name>
    <dbReference type="NCBI Taxonomy" id="349221"/>
    <lineage>
        <taxon>Bacteria</taxon>
        <taxon>Pseudomonadati</taxon>
        <taxon>Bdellovibrionota</taxon>
        <taxon>Bdellovibrionia</taxon>
        <taxon>Bdellovibrionales</taxon>
        <taxon>Pseudobdellovibrionaceae</taxon>
        <taxon>Micavibrio</taxon>
    </lineage>
</organism>
<evidence type="ECO:0000256" key="1">
    <source>
        <dbReference type="ARBA" id="ARBA00009369"/>
    </source>
</evidence>
<protein>
    <recommendedName>
        <fullName evidence="2 5">Cell shape-determining protein MreC</fullName>
    </recommendedName>
    <alternativeName>
        <fullName evidence="4 5">Cell shape protein MreC</fullName>
    </alternativeName>
</protein>
<evidence type="ECO:0000259" key="6">
    <source>
        <dbReference type="Pfam" id="PF04085"/>
    </source>
</evidence>
<dbReference type="GO" id="GO:0008360">
    <property type="term" value="P:regulation of cell shape"/>
    <property type="evidence" value="ECO:0007669"/>
    <property type="project" value="UniProtKB-KW"/>
</dbReference>
<dbReference type="EMBL" id="CP066681">
    <property type="protein sequence ID" value="QQG36044.1"/>
    <property type="molecule type" value="Genomic_DNA"/>
</dbReference>
<sequence>MQIRSRPRSLIRIATLQAWGPRATSLFFAVAALILFTMSFASPNNMRSLRTTAADIFAPVLAVVNYPIEQAASYVRAVTGIAELQRENTRLMQENARLREWYHAALQLKSDNESLQKLLKVQIEPQHTFITARIIADSDTAFVRSVLVMAGSDQGVDAAQAVLGGEGLLGRIVETGKRSSHVLLVTDMNARVPVFVGAGNMRAMLAGNNTDRPELIHLPPQAQVKAGDRVVTSGHGGLYPHGLPVGEVAAASDGALNVRLYADIDRTTYVRIVKRTDDPNLRIAPVAAPEAD</sequence>
<dbReference type="PANTHER" id="PTHR34138">
    <property type="entry name" value="CELL SHAPE-DETERMINING PROTEIN MREC"/>
    <property type="match status" value="1"/>
</dbReference>
<evidence type="ECO:0000256" key="3">
    <source>
        <dbReference type="ARBA" id="ARBA00022960"/>
    </source>
</evidence>
<reference evidence="7 8" key="1">
    <citation type="submission" date="2020-07" db="EMBL/GenBank/DDBJ databases">
        <title>Huge and variable diversity of episymbiotic CPR bacteria and DPANN archaea in groundwater ecosystems.</title>
        <authorList>
            <person name="He C.Y."/>
            <person name="Keren R."/>
            <person name="Whittaker M."/>
            <person name="Farag I.F."/>
            <person name="Doudna J."/>
            <person name="Cate J.H.D."/>
            <person name="Banfield J.F."/>
        </authorList>
    </citation>
    <scope>NUCLEOTIDE SEQUENCE [LARGE SCALE GENOMIC DNA]</scope>
    <source>
        <strain evidence="7">NC_groundwater_70_Ag_B-0.1um_54_66</strain>
    </source>
</reference>
<dbReference type="Proteomes" id="UP000595362">
    <property type="component" value="Chromosome"/>
</dbReference>
<comment type="function">
    <text evidence="5">Involved in formation and maintenance of cell shape.</text>
</comment>
<evidence type="ECO:0000256" key="5">
    <source>
        <dbReference type="PIRNR" id="PIRNR038471"/>
    </source>
</evidence>
<dbReference type="Gene3D" id="2.40.10.340">
    <property type="entry name" value="Rod shape-determining protein MreC, domain 1"/>
    <property type="match status" value="1"/>
</dbReference>
<dbReference type="Gene3D" id="2.40.10.350">
    <property type="entry name" value="Rod shape-determining protein MreC, domain 2"/>
    <property type="match status" value="1"/>
</dbReference>
<evidence type="ECO:0000313" key="7">
    <source>
        <dbReference type="EMBL" id="QQG36044.1"/>
    </source>
</evidence>
<accession>A0A7T5R208</accession>
<evidence type="ECO:0000256" key="2">
    <source>
        <dbReference type="ARBA" id="ARBA00013855"/>
    </source>
</evidence>
<dbReference type="InterPro" id="IPR007221">
    <property type="entry name" value="MreC"/>
</dbReference>
<proteinExistence type="inferred from homology"/>
<name>A0A7T5R208_9BACT</name>
<dbReference type="GO" id="GO:0005886">
    <property type="term" value="C:plasma membrane"/>
    <property type="evidence" value="ECO:0007669"/>
    <property type="project" value="TreeGrafter"/>
</dbReference>
<dbReference type="NCBIfam" id="TIGR00219">
    <property type="entry name" value="mreC"/>
    <property type="match status" value="1"/>
</dbReference>